<dbReference type="GeneID" id="63779249"/>
<comment type="caution">
    <text evidence="2">The sequence shown here is derived from an EMBL/GenBank/DDBJ whole genome shotgun (WGS) entry which is preliminary data.</text>
</comment>
<evidence type="ECO:0000313" key="3">
    <source>
        <dbReference type="Proteomes" id="UP000193689"/>
    </source>
</evidence>
<accession>A0A1Y2DR31</accession>
<feature type="region of interest" description="Disordered" evidence="1">
    <location>
        <begin position="55"/>
        <end position="88"/>
    </location>
</feature>
<keyword evidence="3" id="KW-1185">Reference proteome</keyword>
<dbReference type="InterPro" id="IPR050977">
    <property type="entry name" value="Fungal_Meroterpenoid_Isomerase"/>
</dbReference>
<dbReference type="EMBL" id="MCFJ01000010">
    <property type="protein sequence ID" value="ORY61752.1"/>
    <property type="molecule type" value="Genomic_DNA"/>
</dbReference>
<name>A0A1Y2DR31_9PEZI</name>
<protein>
    <submittedName>
        <fullName evidence="2">Uncharacterized protein</fullName>
    </submittedName>
</protein>
<sequence>MAGESPKKVYGLNVISHLLTYLYPKKLETVNAGSEWELENAKCKDNAQRSLKFNRPLSPPESTFSAPATISQRSIHTHSMATDSSSPLGMREQLLKTTALFLTSFNKFTPESVVAHRSPKCIHRVVPSTIKAPPRNNAEIAGLTEQLKSVMSSFRVEMVSKFEPIVDVAGRKVVLHLRSSSETIVGAYDNEYMWSLTMNETGTEIDEVLEFADSYCTFQWAAKLKDAVKNDEGVAM</sequence>
<proteinExistence type="predicted"/>
<dbReference type="AlphaFoldDB" id="A0A1Y2DR31"/>
<reference evidence="2 3" key="1">
    <citation type="submission" date="2016-07" db="EMBL/GenBank/DDBJ databases">
        <title>Pervasive Adenine N6-methylation of Active Genes in Fungi.</title>
        <authorList>
            <consortium name="DOE Joint Genome Institute"/>
            <person name="Mondo S.J."/>
            <person name="Dannebaum R.O."/>
            <person name="Kuo R.C."/>
            <person name="Labutti K."/>
            <person name="Haridas S."/>
            <person name="Kuo A."/>
            <person name="Salamov A."/>
            <person name="Ahrendt S.R."/>
            <person name="Lipzen A."/>
            <person name="Sullivan W."/>
            <person name="Andreopoulos W.B."/>
            <person name="Clum A."/>
            <person name="Lindquist E."/>
            <person name="Daum C."/>
            <person name="Ramamoorthy G.K."/>
            <person name="Gryganskyi A."/>
            <person name="Culley D."/>
            <person name="Magnuson J.K."/>
            <person name="James T.Y."/>
            <person name="O'Malley M.A."/>
            <person name="Stajich J.E."/>
            <person name="Spatafora J.W."/>
            <person name="Visel A."/>
            <person name="Grigoriev I.V."/>
        </authorList>
    </citation>
    <scope>NUCLEOTIDE SEQUENCE [LARGE SCALE GENOMIC DNA]</scope>
    <source>
        <strain evidence="2 3">CBS 129021</strain>
    </source>
</reference>
<evidence type="ECO:0000256" key="1">
    <source>
        <dbReference type="SAM" id="MobiDB-lite"/>
    </source>
</evidence>
<feature type="compositionally biased region" description="Polar residues" evidence="1">
    <location>
        <begin position="60"/>
        <end position="87"/>
    </location>
</feature>
<dbReference type="OrthoDB" id="3758478at2759"/>
<dbReference type="PANTHER" id="PTHR39598:SF1">
    <property type="entry name" value="AUSTINOID BIOSYNTHESIS CLUSTERS PROTEIN F-RELATED"/>
    <property type="match status" value="1"/>
</dbReference>
<dbReference type="STRING" id="1141098.A0A1Y2DR31"/>
<evidence type="ECO:0000313" key="2">
    <source>
        <dbReference type="EMBL" id="ORY61752.1"/>
    </source>
</evidence>
<organism evidence="2 3">
    <name type="scientific">Pseudomassariella vexata</name>
    <dbReference type="NCBI Taxonomy" id="1141098"/>
    <lineage>
        <taxon>Eukaryota</taxon>
        <taxon>Fungi</taxon>
        <taxon>Dikarya</taxon>
        <taxon>Ascomycota</taxon>
        <taxon>Pezizomycotina</taxon>
        <taxon>Sordariomycetes</taxon>
        <taxon>Xylariomycetidae</taxon>
        <taxon>Amphisphaeriales</taxon>
        <taxon>Pseudomassariaceae</taxon>
        <taxon>Pseudomassariella</taxon>
    </lineage>
</organism>
<dbReference type="Proteomes" id="UP000193689">
    <property type="component" value="Unassembled WGS sequence"/>
</dbReference>
<dbReference type="InParanoid" id="A0A1Y2DR31"/>
<dbReference type="PANTHER" id="PTHR39598">
    <property type="entry name" value="AUSTINOL SYNTHESIS PROTEIN F-RELATED"/>
    <property type="match status" value="1"/>
</dbReference>
<dbReference type="RefSeq" id="XP_040713829.1">
    <property type="nucleotide sequence ID" value="XM_040863037.1"/>
</dbReference>
<gene>
    <name evidence="2" type="ORF">BCR38DRAFT_476410</name>
</gene>